<evidence type="ECO:0000313" key="2">
    <source>
        <dbReference type="EMBL" id="MEW9804752.1"/>
    </source>
</evidence>
<sequence>MTVLILGSPMAAADYHACQAILKETPPGSALERLILRKLRHATPAADSDIDPLLVTISSRVEFQIDDEAPQTRILVRNGFRNGLVGLTLLITTARGMAMLGLRAGQSFAFDENGRTRTVTVRNVPYQPQAARLGRRPAARTGNASADVVSLQTAREDRDHAPAWDAAIRRKGT</sequence>
<dbReference type="InterPro" id="IPR036953">
    <property type="entry name" value="GreA/GreB_C_sf"/>
</dbReference>
<organism evidence="2 3">
    <name type="scientific">Mesorhizobium marinum</name>
    <dbReference type="NCBI Taxonomy" id="3228790"/>
    <lineage>
        <taxon>Bacteria</taxon>
        <taxon>Pseudomonadati</taxon>
        <taxon>Pseudomonadota</taxon>
        <taxon>Alphaproteobacteria</taxon>
        <taxon>Hyphomicrobiales</taxon>
        <taxon>Phyllobacteriaceae</taxon>
        <taxon>Mesorhizobium</taxon>
    </lineage>
</organism>
<reference evidence="2 3" key="1">
    <citation type="submission" date="2024-06" db="EMBL/GenBank/DDBJ databases">
        <authorList>
            <person name="Tuo L."/>
        </authorList>
    </citation>
    <scope>NUCLEOTIDE SEQUENCE [LARGE SCALE GENOMIC DNA]</scope>
    <source>
        <strain evidence="2 3">ZMM04-5</strain>
    </source>
</reference>
<evidence type="ECO:0000313" key="3">
    <source>
        <dbReference type="Proteomes" id="UP001556196"/>
    </source>
</evidence>
<evidence type="ECO:0008006" key="4">
    <source>
        <dbReference type="Google" id="ProtNLM"/>
    </source>
</evidence>
<evidence type="ECO:0000256" key="1">
    <source>
        <dbReference type="SAM" id="MobiDB-lite"/>
    </source>
</evidence>
<gene>
    <name evidence="2" type="ORF">ABUE31_01980</name>
</gene>
<dbReference type="Proteomes" id="UP001556196">
    <property type="component" value="Unassembled WGS sequence"/>
</dbReference>
<comment type="caution">
    <text evidence="2">The sequence shown here is derived from an EMBL/GenBank/DDBJ whole genome shotgun (WGS) entry which is preliminary data.</text>
</comment>
<proteinExistence type="predicted"/>
<dbReference type="EMBL" id="JBFOCI010000001">
    <property type="protein sequence ID" value="MEW9804752.1"/>
    <property type="molecule type" value="Genomic_DNA"/>
</dbReference>
<dbReference type="RefSeq" id="WP_367721808.1">
    <property type="nucleotide sequence ID" value="NZ_JBFOCI010000001.1"/>
</dbReference>
<protein>
    <recommendedName>
        <fullName evidence="4">Nucleoside-diphosphate kinase</fullName>
    </recommendedName>
</protein>
<feature type="region of interest" description="Disordered" evidence="1">
    <location>
        <begin position="132"/>
        <end position="161"/>
    </location>
</feature>
<name>A0ABV3QUK7_9HYPH</name>
<accession>A0ABV3QUK7</accession>
<keyword evidence="3" id="KW-1185">Reference proteome</keyword>
<dbReference type="Gene3D" id="3.10.50.30">
    <property type="entry name" value="Transcription elongation factor, GreA/GreB, C-terminal domain"/>
    <property type="match status" value="1"/>
</dbReference>